<name>A0AAQ3WSX4_PASNO</name>
<protein>
    <submittedName>
        <fullName evidence="1">Uncharacterized protein</fullName>
    </submittedName>
</protein>
<dbReference type="Proteomes" id="UP001341281">
    <property type="component" value="Chromosome 05"/>
</dbReference>
<evidence type="ECO:0000313" key="1">
    <source>
        <dbReference type="EMBL" id="WVZ73077.1"/>
    </source>
</evidence>
<dbReference type="InterPro" id="IPR012871">
    <property type="entry name" value="DUF1668_ORYSA"/>
</dbReference>
<dbReference type="PANTHER" id="PTHR33085">
    <property type="entry name" value="OS12G0113100 PROTEIN-RELATED"/>
    <property type="match status" value="1"/>
</dbReference>
<dbReference type="PANTHER" id="PTHR33085:SF68">
    <property type="entry name" value="DUF1618 DOMAIN-CONTAINING PROTEIN"/>
    <property type="match status" value="1"/>
</dbReference>
<organism evidence="1 2">
    <name type="scientific">Paspalum notatum var. saurae</name>
    <dbReference type="NCBI Taxonomy" id="547442"/>
    <lineage>
        <taxon>Eukaryota</taxon>
        <taxon>Viridiplantae</taxon>
        <taxon>Streptophyta</taxon>
        <taxon>Embryophyta</taxon>
        <taxon>Tracheophyta</taxon>
        <taxon>Spermatophyta</taxon>
        <taxon>Magnoliopsida</taxon>
        <taxon>Liliopsida</taxon>
        <taxon>Poales</taxon>
        <taxon>Poaceae</taxon>
        <taxon>PACMAD clade</taxon>
        <taxon>Panicoideae</taxon>
        <taxon>Andropogonodae</taxon>
        <taxon>Paspaleae</taxon>
        <taxon>Paspalinae</taxon>
        <taxon>Paspalum</taxon>
    </lineage>
</organism>
<proteinExistence type="predicted"/>
<gene>
    <name evidence="1" type="ORF">U9M48_021426</name>
</gene>
<feature type="non-terminal residue" evidence="1">
    <location>
        <position position="304"/>
    </location>
</feature>
<dbReference type="Pfam" id="PF07893">
    <property type="entry name" value="DUF1668"/>
    <property type="match status" value="2"/>
</dbReference>
<accession>A0AAQ3WSX4</accession>
<dbReference type="EMBL" id="CP144749">
    <property type="protein sequence ID" value="WVZ73077.1"/>
    <property type="molecule type" value="Genomic_DNA"/>
</dbReference>
<evidence type="ECO:0000313" key="2">
    <source>
        <dbReference type="Proteomes" id="UP001341281"/>
    </source>
</evidence>
<keyword evidence="2" id="KW-1185">Reference proteome</keyword>
<dbReference type="AlphaFoldDB" id="A0AAQ3WSX4"/>
<reference evidence="1 2" key="1">
    <citation type="submission" date="2024-02" db="EMBL/GenBank/DDBJ databases">
        <title>High-quality chromosome-scale genome assembly of Pensacola bahiagrass (Paspalum notatum Flugge var. saurae).</title>
        <authorList>
            <person name="Vega J.M."/>
            <person name="Podio M."/>
            <person name="Orjuela J."/>
            <person name="Siena L.A."/>
            <person name="Pessino S.C."/>
            <person name="Combes M.C."/>
            <person name="Mariac C."/>
            <person name="Albertini E."/>
            <person name="Pupilli F."/>
            <person name="Ortiz J.P.A."/>
            <person name="Leblanc O."/>
        </authorList>
    </citation>
    <scope>NUCLEOTIDE SEQUENCE [LARGE SCALE GENOMIC DNA]</scope>
    <source>
        <strain evidence="1">R1</strain>
        <tissue evidence="1">Leaf</tissue>
    </source>
</reference>
<sequence length="304" mass="34349">MPCGAGDAGDKQRSRRRRRRQKHLYLVLDDWDKGFRIHKMDTDSFFDCDDDDDQRLLEAPPVLRLESPVGHGAYTGDMSFSALGTKIFVFMNQRCGLVYDAETAVMAVGAHAPAHMVCGFGISVAVGDVLYVLTYRFFDENGQHWFQAMSWAPTAPDARQHSRPRVVSPGFHSNRRQSQSHYMYVDPSIYLDCQMTKEKLFLEDRTRYMGASLVYIGGRSKFCLVECVASEKRPAFGDHGGCVLHATIFGLKYNQRGELETTNQRSTRSFRCVPSGDNNPDDDQLLYATGPLWLEQQHTVGRAA</sequence>